<dbReference type="PATRIC" id="fig|1203610.3.peg.5386"/>
<dbReference type="Proteomes" id="UP000033035">
    <property type="component" value="Unassembled WGS sequence"/>
</dbReference>
<evidence type="ECO:0000313" key="1">
    <source>
        <dbReference type="EMBL" id="KKB46039.1"/>
    </source>
</evidence>
<dbReference type="HOGENOM" id="CLU_2118691_0_0_10"/>
<protein>
    <submittedName>
        <fullName evidence="1">Uncharacterized protein</fullName>
    </submittedName>
</protein>
<evidence type="ECO:0000313" key="2">
    <source>
        <dbReference type="Proteomes" id="UP000033035"/>
    </source>
</evidence>
<organism evidence="1 2">
    <name type="scientific">Parabacteroides gordonii MS-1 = DSM 23371</name>
    <dbReference type="NCBI Taxonomy" id="1203610"/>
    <lineage>
        <taxon>Bacteria</taxon>
        <taxon>Pseudomonadati</taxon>
        <taxon>Bacteroidota</taxon>
        <taxon>Bacteroidia</taxon>
        <taxon>Bacteroidales</taxon>
        <taxon>Tannerellaceae</taxon>
        <taxon>Parabacteroides</taxon>
    </lineage>
</organism>
<dbReference type="EMBL" id="AQHW01000030">
    <property type="protein sequence ID" value="KKB46039.1"/>
    <property type="molecule type" value="Genomic_DNA"/>
</dbReference>
<proteinExistence type="predicted"/>
<accession>A0A0F5IKF5</accession>
<dbReference type="AlphaFoldDB" id="A0A0F5IKF5"/>
<name>A0A0F5IKF5_9BACT</name>
<keyword evidence="2" id="KW-1185">Reference proteome</keyword>
<reference evidence="1 2" key="1">
    <citation type="submission" date="2013-04" db="EMBL/GenBank/DDBJ databases">
        <title>The Genome Sequence of Parabacteroides gordonii DSM 23371.</title>
        <authorList>
            <consortium name="The Broad Institute Genomics Platform"/>
            <person name="Earl A."/>
            <person name="Ward D."/>
            <person name="Feldgarden M."/>
            <person name="Gevers D."/>
            <person name="Martens E."/>
            <person name="Sakamoto M."/>
            <person name="Benno Y."/>
            <person name="Suzuki N."/>
            <person name="Matsunaga N."/>
            <person name="Koshihara K."/>
            <person name="Seki M."/>
            <person name="Komiya H."/>
            <person name="Walker B."/>
            <person name="Young S."/>
            <person name="Zeng Q."/>
            <person name="Gargeya S."/>
            <person name="Fitzgerald M."/>
            <person name="Haas B."/>
            <person name="Abouelleil A."/>
            <person name="Allen A.W."/>
            <person name="Alvarado L."/>
            <person name="Arachchi H.M."/>
            <person name="Berlin A.M."/>
            <person name="Chapman S.B."/>
            <person name="Gainer-Dewar J."/>
            <person name="Goldberg J."/>
            <person name="Griggs A."/>
            <person name="Gujja S."/>
            <person name="Hansen M."/>
            <person name="Howarth C."/>
            <person name="Imamovic A."/>
            <person name="Ireland A."/>
            <person name="Larimer J."/>
            <person name="McCowan C."/>
            <person name="Murphy C."/>
            <person name="Pearson M."/>
            <person name="Poon T.W."/>
            <person name="Priest M."/>
            <person name="Roberts A."/>
            <person name="Saif S."/>
            <person name="Shea T."/>
            <person name="Sisk P."/>
            <person name="Sykes S."/>
            <person name="Wortman J."/>
            <person name="Nusbaum C."/>
            <person name="Birren B."/>
        </authorList>
    </citation>
    <scope>NUCLEOTIDE SEQUENCE [LARGE SCALE GENOMIC DNA]</scope>
    <source>
        <strain evidence="1 2">MS-1</strain>
    </source>
</reference>
<comment type="caution">
    <text evidence="1">The sequence shown here is derived from an EMBL/GenBank/DDBJ whole genome shotgun (WGS) entry which is preliminary data.</text>
</comment>
<sequence length="114" mass="13665">MNAQTNALLSQIVSICNRFKIPYMPMESNVTDCSTLPFTCSYMKIFYFQNTQLGHKDLHFYLDKETDYKLIAVRIVKPTTKMFEMMEKLGQFYGMSYKKIEKDPLEYDHYFIYF</sequence>
<gene>
    <name evidence="1" type="ORF">HMPREF1536_05272</name>
</gene>
<dbReference type="GeneID" id="69981264"/>
<dbReference type="RefSeq" id="WP_010802518.1">
    <property type="nucleotide sequence ID" value="NZ_AUAE01000014.1"/>
</dbReference>